<dbReference type="RefSeq" id="WP_066748538.1">
    <property type="nucleotide sequence ID" value="NZ_LXEN01000050.1"/>
</dbReference>
<dbReference type="InterPro" id="IPR028978">
    <property type="entry name" value="Chorismate_lyase_/UTRA_dom_sf"/>
</dbReference>
<accession>A0A198GBS4</accession>
<keyword evidence="2" id="KW-0238">DNA-binding</keyword>
<dbReference type="PANTHER" id="PTHR44846">
    <property type="entry name" value="MANNOSYL-D-GLYCERATE TRANSPORT/METABOLISM SYSTEM REPRESSOR MNGR-RELATED"/>
    <property type="match status" value="1"/>
</dbReference>
<dbReference type="InterPro" id="IPR050679">
    <property type="entry name" value="Bact_HTH_transcr_reg"/>
</dbReference>
<dbReference type="Pfam" id="PF00392">
    <property type="entry name" value="GntR"/>
    <property type="match status" value="1"/>
</dbReference>
<protein>
    <submittedName>
        <fullName evidence="5">YidP family HTH-type transcriptional regulator</fullName>
    </submittedName>
</protein>
<comment type="caution">
    <text evidence="5">The sequence shown here is derived from an EMBL/GenBank/DDBJ whole genome shotgun (WGS) entry which is preliminary data.</text>
</comment>
<evidence type="ECO:0000256" key="2">
    <source>
        <dbReference type="ARBA" id="ARBA00023125"/>
    </source>
</evidence>
<evidence type="ECO:0000256" key="3">
    <source>
        <dbReference type="ARBA" id="ARBA00023163"/>
    </source>
</evidence>
<organism evidence="5 6">
    <name type="scientific">Proteus myxofaciens ATCC 19692</name>
    <dbReference type="NCBI Taxonomy" id="1354337"/>
    <lineage>
        <taxon>Bacteria</taxon>
        <taxon>Pseudomonadati</taxon>
        <taxon>Pseudomonadota</taxon>
        <taxon>Gammaproteobacteria</taxon>
        <taxon>Enterobacterales</taxon>
        <taxon>Morganellaceae</taxon>
        <taxon>Proteus</taxon>
    </lineage>
</organism>
<dbReference type="PANTHER" id="PTHR44846:SF1">
    <property type="entry name" value="MANNOSYL-D-GLYCERATE TRANSPORT_METABOLISM SYSTEM REPRESSOR MNGR-RELATED"/>
    <property type="match status" value="1"/>
</dbReference>
<dbReference type="InterPro" id="IPR036390">
    <property type="entry name" value="WH_DNA-bd_sf"/>
</dbReference>
<dbReference type="GO" id="GO:0003677">
    <property type="term" value="F:DNA binding"/>
    <property type="evidence" value="ECO:0007669"/>
    <property type="project" value="UniProtKB-KW"/>
</dbReference>
<evidence type="ECO:0000256" key="1">
    <source>
        <dbReference type="ARBA" id="ARBA00023015"/>
    </source>
</evidence>
<dbReference type="SUPFAM" id="SSF64288">
    <property type="entry name" value="Chorismate lyase-like"/>
    <property type="match status" value="1"/>
</dbReference>
<feature type="domain" description="HTH gntR-type" evidence="4">
    <location>
        <begin position="1"/>
        <end position="68"/>
    </location>
</feature>
<dbReference type="PROSITE" id="PS50949">
    <property type="entry name" value="HTH_GNTR"/>
    <property type="match status" value="1"/>
</dbReference>
<dbReference type="Gene3D" id="3.40.1410.10">
    <property type="entry name" value="Chorismate lyase-like"/>
    <property type="match status" value="1"/>
</dbReference>
<evidence type="ECO:0000259" key="4">
    <source>
        <dbReference type="PROSITE" id="PS50949"/>
    </source>
</evidence>
<evidence type="ECO:0000313" key="5">
    <source>
        <dbReference type="EMBL" id="OAT33696.1"/>
    </source>
</evidence>
<dbReference type="GO" id="GO:0045892">
    <property type="term" value="P:negative regulation of DNA-templated transcription"/>
    <property type="evidence" value="ECO:0007669"/>
    <property type="project" value="TreeGrafter"/>
</dbReference>
<dbReference type="Gene3D" id="1.10.10.10">
    <property type="entry name" value="Winged helix-like DNA-binding domain superfamily/Winged helix DNA-binding domain"/>
    <property type="match status" value="1"/>
</dbReference>
<dbReference type="STRING" id="1354337.M983_1176"/>
<dbReference type="PATRIC" id="fig|1354337.4.peg.1196"/>
<sequence>MIYKKLAKKLRIQINSAGYQIGDHLPSEKKLAEQYHVSRMTIRKAIDLLVEAGLLKRKHGSGTYIKDKDVHHENASLKGFVELMANTGHNVKSEVIAFSVIQCPLSIASKLRINSNERIFYSRRIRYVDNKPLIIEDSYMPVKYFGNLTLAHLEGSKFDFIENVCQIKIAGSYETFHPIIPDQNICQLLQVENNIPILRLSTLSYSVQGDYINYSIMYRNTQDYIVEYHLKREQ</sequence>
<dbReference type="FunFam" id="1.10.10.10:FF:000079">
    <property type="entry name" value="GntR family transcriptional regulator"/>
    <property type="match status" value="1"/>
</dbReference>
<dbReference type="EMBL" id="LXEN01000050">
    <property type="protein sequence ID" value="OAT33696.1"/>
    <property type="molecule type" value="Genomic_DNA"/>
</dbReference>
<name>A0A198GBS4_9GAMM</name>
<dbReference type="PRINTS" id="PR00035">
    <property type="entry name" value="HTHGNTR"/>
</dbReference>
<proteinExistence type="predicted"/>
<dbReference type="Pfam" id="PF07702">
    <property type="entry name" value="UTRA"/>
    <property type="match status" value="1"/>
</dbReference>
<keyword evidence="6" id="KW-1185">Reference proteome</keyword>
<reference evidence="5 6" key="1">
    <citation type="submission" date="2016-04" db="EMBL/GenBank/DDBJ databases">
        <title>ATOL: Assembling a taxonomically balanced genome-scale reconstruction of the evolutionary history of the Enterobacteriaceae.</title>
        <authorList>
            <person name="Plunkett G.III."/>
            <person name="Neeno-Eckwall E.C."/>
            <person name="Glasner J.D."/>
            <person name="Perna N.T."/>
        </authorList>
    </citation>
    <scope>NUCLEOTIDE SEQUENCE [LARGE SCALE GENOMIC DNA]</scope>
    <source>
        <strain evidence="5 6">ATCC 19692</strain>
    </source>
</reference>
<evidence type="ECO:0000313" key="6">
    <source>
        <dbReference type="Proteomes" id="UP000094023"/>
    </source>
</evidence>
<dbReference type="InterPro" id="IPR000524">
    <property type="entry name" value="Tscrpt_reg_HTH_GntR"/>
</dbReference>
<dbReference type="AlphaFoldDB" id="A0A198GBS4"/>
<dbReference type="InterPro" id="IPR036388">
    <property type="entry name" value="WH-like_DNA-bd_sf"/>
</dbReference>
<keyword evidence="3" id="KW-0804">Transcription</keyword>
<dbReference type="SMART" id="SM00866">
    <property type="entry name" value="UTRA"/>
    <property type="match status" value="1"/>
</dbReference>
<dbReference type="InterPro" id="IPR011663">
    <property type="entry name" value="UTRA"/>
</dbReference>
<dbReference type="GO" id="GO:0003700">
    <property type="term" value="F:DNA-binding transcription factor activity"/>
    <property type="evidence" value="ECO:0007669"/>
    <property type="project" value="InterPro"/>
</dbReference>
<dbReference type="SUPFAM" id="SSF46785">
    <property type="entry name" value="Winged helix' DNA-binding domain"/>
    <property type="match status" value="1"/>
</dbReference>
<dbReference type="CDD" id="cd07377">
    <property type="entry name" value="WHTH_GntR"/>
    <property type="match status" value="1"/>
</dbReference>
<dbReference type="SMART" id="SM00345">
    <property type="entry name" value="HTH_GNTR"/>
    <property type="match status" value="1"/>
</dbReference>
<dbReference type="Proteomes" id="UP000094023">
    <property type="component" value="Unassembled WGS sequence"/>
</dbReference>
<gene>
    <name evidence="5" type="ORF">M983_1176</name>
</gene>
<keyword evidence="1" id="KW-0805">Transcription regulation</keyword>